<dbReference type="GO" id="GO:0010420">
    <property type="term" value="F:polyprenyldihydroxybenzoate methyltransferase activity"/>
    <property type="evidence" value="ECO:0007669"/>
    <property type="project" value="TreeGrafter"/>
</dbReference>
<evidence type="ECO:0000313" key="3">
    <source>
        <dbReference type="Proteomes" id="UP000256645"/>
    </source>
</evidence>
<dbReference type="AlphaFoldDB" id="A0A3D8QKQ0"/>
<dbReference type="Proteomes" id="UP000256645">
    <property type="component" value="Unassembled WGS sequence"/>
</dbReference>
<accession>A0A3D8QKQ0</accession>
<dbReference type="InterPro" id="IPR041698">
    <property type="entry name" value="Methyltransf_25"/>
</dbReference>
<feature type="domain" description="Methyltransferase" evidence="1">
    <location>
        <begin position="57"/>
        <end position="161"/>
    </location>
</feature>
<dbReference type="STRING" id="1849047.A0A3D8QKQ0"/>
<name>A0A3D8QKQ0_9HELO</name>
<dbReference type="Pfam" id="PF13649">
    <property type="entry name" value="Methyltransf_25"/>
    <property type="match status" value="1"/>
</dbReference>
<dbReference type="PANTHER" id="PTHR43464:SF52">
    <property type="entry name" value="PUTATIVE-RELATED"/>
    <property type="match status" value="1"/>
</dbReference>
<dbReference type="PANTHER" id="PTHR43464">
    <property type="entry name" value="METHYLTRANSFERASE"/>
    <property type="match status" value="1"/>
</dbReference>
<protein>
    <recommendedName>
        <fullName evidence="1">Methyltransferase domain-containing protein</fullName>
    </recommendedName>
</protein>
<proteinExistence type="predicted"/>
<dbReference type="CDD" id="cd02440">
    <property type="entry name" value="AdoMet_MTases"/>
    <property type="match status" value="1"/>
</dbReference>
<keyword evidence="3" id="KW-1185">Reference proteome</keyword>
<evidence type="ECO:0000259" key="1">
    <source>
        <dbReference type="Pfam" id="PF13649"/>
    </source>
</evidence>
<comment type="caution">
    <text evidence="2">The sequence shown here is derived from an EMBL/GenBank/DDBJ whole genome shotgun (WGS) entry which is preliminary data.</text>
</comment>
<gene>
    <name evidence="2" type="ORF">BP6252_11663</name>
</gene>
<reference evidence="2 3" key="1">
    <citation type="journal article" date="2018" name="IMA Fungus">
        <title>IMA Genome-F 9: Draft genome sequence of Annulohypoxylon stygium, Aspergillus mulundensis, Berkeleyomyces basicola (syn. Thielaviopsis basicola), Ceratocystis smalleyi, two Cercospora beticola strains, Coleophoma cylindrospora, Fusarium fracticaudum, Phialophora cf. hyalina, and Morchella septimelata.</title>
        <authorList>
            <person name="Wingfield B.D."/>
            <person name="Bills G.F."/>
            <person name="Dong Y."/>
            <person name="Huang W."/>
            <person name="Nel W.J."/>
            <person name="Swalarsk-Parry B.S."/>
            <person name="Vaghefi N."/>
            <person name="Wilken P.M."/>
            <person name="An Z."/>
            <person name="de Beer Z.W."/>
            <person name="De Vos L."/>
            <person name="Chen L."/>
            <person name="Duong T.A."/>
            <person name="Gao Y."/>
            <person name="Hammerbacher A."/>
            <person name="Kikkert J.R."/>
            <person name="Li Y."/>
            <person name="Li H."/>
            <person name="Li K."/>
            <person name="Li Q."/>
            <person name="Liu X."/>
            <person name="Ma X."/>
            <person name="Naidoo K."/>
            <person name="Pethybridge S.J."/>
            <person name="Sun J."/>
            <person name="Steenkamp E.T."/>
            <person name="van der Nest M.A."/>
            <person name="van Wyk S."/>
            <person name="Wingfield M.J."/>
            <person name="Xiong C."/>
            <person name="Yue Q."/>
            <person name="Zhang X."/>
        </authorList>
    </citation>
    <scope>NUCLEOTIDE SEQUENCE [LARGE SCALE GENOMIC DNA]</scope>
    <source>
        <strain evidence="2 3">BP6252</strain>
    </source>
</reference>
<dbReference type="EMBL" id="PDLM01000014">
    <property type="protein sequence ID" value="RDW62230.1"/>
    <property type="molecule type" value="Genomic_DNA"/>
</dbReference>
<sequence length="253" mass="27284">MSSMRPVQSVSTAELYERWAKVYDTDGNILQAIDDVQLPALLESAFAPFQATNPAAVLELGCGTGRNTVKLLSPPYASQISKVTAVDLSASMLAVAQSRCRDRSQGPSRTPAVEFSQYDALHPTALPGFQPVDLILSTLVLEHLPLATFFAAVKSLLKPGGTLVITNMHSEMGARSQAGFVDPESGEKIRGLSFAHEIEQVLDFSKSLGFLPVGDVVERGIEEKDLGDGVVGERGRKWVGISVWFGLVLRLED</sequence>
<dbReference type="OrthoDB" id="66144at2759"/>
<dbReference type="InterPro" id="IPR029063">
    <property type="entry name" value="SAM-dependent_MTases_sf"/>
</dbReference>
<dbReference type="Gene3D" id="3.40.50.150">
    <property type="entry name" value="Vaccinia Virus protein VP39"/>
    <property type="match status" value="1"/>
</dbReference>
<dbReference type="SUPFAM" id="SSF53335">
    <property type="entry name" value="S-adenosyl-L-methionine-dependent methyltransferases"/>
    <property type="match status" value="1"/>
</dbReference>
<evidence type="ECO:0000313" key="2">
    <source>
        <dbReference type="EMBL" id="RDW62230.1"/>
    </source>
</evidence>
<organism evidence="2 3">
    <name type="scientific">Coleophoma cylindrospora</name>
    <dbReference type="NCBI Taxonomy" id="1849047"/>
    <lineage>
        <taxon>Eukaryota</taxon>
        <taxon>Fungi</taxon>
        <taxon>Dikarya</taxon>
        <taxon>Ascomycota</taxon>
        <taxon>Pezizomycotina</taxon>
        <taxon>Leotiomycetes</taxon>
        <taxon>Helotiales</taxon>
        <taxon>Dermateaceae</taxon>
        <taxon>Coleophoma</taxon>
    </lineage>
</organism>